<accession>A0A9Y1BQB3</accession>
<reference evidence="2" key="1">
    <citation type="journal article" date="2022" name="Nat. Microbiol.">
        <title>Unique mobile elements and scalable gene flow at the prokaryote-eukaryote boundary revealed by circularized Asgard archaea genomes.</title>
        <authorList>
            <person name="Wu F."/>
            <person name="Speth D.R."/>
            <person name="Philosof A."/>
            <person name="Cremiere A."/>
            <person name="Narayanan A."/>
            <person name="Barco R.A."/>
            <person name="Connon S.A."/>
            <person name="Amend J.P."/>
            <person name="Antoshechkin I.A."/>
            <person name="Orphan V.J."/>
        </authorList>
    </citation>
    <scope>NUCLEOTIDE SEQUENCE</scope>
    <source>
        <strain evidence="2">PR6</strain>
    </source>
</reference>
<feature type="transmembrane region" description="Helical" evidence="1">
    <location>
        <begin position="52"/>
        <end position="75"/>
    </location>
</feature>
<feature type="transmembrane region" description="Helical" evidence="1">
    <location>
        <begin position="21"/>
        <end position="46"/>
    </location>
</feature>
<proteinExistence type="predicted"/>
<feature type="transmembrane region" description="Helical" evidence="1">
    <location>
        <begin position="217"/>
        <end position="239"/>
    </location>
</feature>
<name>A0A9Y1BQB3_9ARCH</name>
<keyword evidence="1" id="KW-0472">Membrane</keyword>
<evidence type="ECO:0000256" key="1">
    <source>
        <dbReference type="SAM" id="Phobius"/>
    </source>
</evidence>
<sequence length="250" mass="28808">MYSSDSQSKLEISKQKISKSSLVLGISYIFIGIIVLTATILFYLGFFAIYNLYIWDIYFVSLVLVLFIYAIIVIFKSIYFFKLSRGYDDFSSELSSLRNLHIGAAKDASKYIKIGTICELILTFLFPLIVFVILFLPLFFNIFLIPFVFFTLGFIEIRSVFSQLSKHEFYSGKFANFLLYSRISVFIAFSFYIYSAIGFLDEMISEAFTGTFNDSFLIWILVAGIILFISQVLLAKGFYDLSKDTRRITI</sequence>
<keyword evidence="1" id="KW-1133">Transmembrane helix</keyword>
<feature type="transmembrane region" description="Helical" evidence="1">
    <location>
        <begin position="139"/>
        <end position="157"/>
    </location>
</feature>
<dbReference type="EMBL" id="CP084167">
    <property type="protein sequence ID" value="UJG43087.1"/>
    <property type="molecule type" value="Genomic_DNA"/>
</dbReference>
<organism evidence="2">
    <name type="scientific">Candidatus Heimdallarchaeum endolithica</name>
    <dbReference type="NCBI Taxonomy" id="2876572"/>
    <lineage>
        <taxon>Archaea</taxon>
        <taxon>Promethearchaeati</taxon>
        <taxon>Candidatus Heimdallarchaeota</taxon>
        <taxon>Candidatus Heimdallarchaeia (ex Rinke et al. 2021) (nom. nud.)</taxon>
        <taxon>Candidatus Heimdallarchaeales</taxon>
        <taxon>Candidatus Heimdallarchaeaceae</taxon>
        <taxon>Candidatus Heimdallarchaeum</taxon>
    </lineage>
</organism>
<dbReference type="AlphaFoldDB" id="A0A9Y1BQB3"/>
<keyword evidence="1" id="KW-0812">Transmembrane</keyword>
<evidence type="ECO:0000313" key="2">
    <source>
        <dbReference type="EMBL" id="UJG43087.1"/>
    </source>
</evidence>
<feature type="transmembrane region" description="Helical" evidence="1">
    <location>
        <begin position="177"/>
        <end position="197"/>
    </location>
</feature>
<dbReference type="Proteomes" id="UP001200513">
    <property type="component" value="Chromosome"/>
</dbReference>
<gene>
    <name evidence="2" type="ORF">K9W46_12020</name>
</gene>
<feature type="transmembrane region" description="Helical" evidence="1">
    <location>
        <begin position="111"/>
        <end position="133"/>
    </location>
</feature>
<protein>
    <submittedName>
        <fullName evidence="2">Uncharacterized protein</fullName>
    </submittedName>
</protein>